<dbReference type="Proteomes" id="UP001519287">
    <property type="component" value="Unassembled WGS sequence"/>
</dbReference>
<evidence type="ECO:0000256" key="1">
    <source>
        <dbReference type="SAM" id="SignalP"/>
    </source>
</evidence>
<name>A0ABS4J5P9_9BACL</name>
<dbReference type="EMBL" id="JAGGLB010000031">
    <property type="protein sequence ID" value="MBP1995153.1"/>
    <property type="molecule type" value="Genomic_DNA"/>
</dbReference>
<dbReference type="Pfam" id="PF01547">
    <property type="entry name" value="SBP_bac_1"/>
    <property type="match status" value="1"/>
</dbReference>
<accession>A0ABS4J5P9</accession>
<keyword evidence="1" id="KW-0732">Signal</keyword>
<dbReference type="PANTHER" id="PTHR43649:SF17">
    <property type="entry name" value="ABC TRANSPORTER SOLUTE BINDING PROTEIN-SUGAR TRANSPORT"/>
    <property type="match status" value="1"/>
</dbReference>
<dbReference type="PANTHER" id="PTHR43649">
    <property type="entry name" value="ARABINOSE-BINDING PROTEIN-RELATED"/>
    <property type="match status" value="1"/>
</dbReference>
<comment type="caution">
    <text evidence="2">The sequence shown here is derived from an EMBL/GenBank/DDBJ whole genome shotgun (WGS) entry which is preliminary data.</text>
</comment>
<dbReference type="RefSeq" id="WP_209976969.1">
    <property type="nucleotide sequence ID" value="NZ_JAGGLB010000031.1"/>
</dbReference>
<proteinExistence type="predicted"/>
<sequence>MGKKKWLIMTALLCTFALAAGGCSSKKTNDAAEKSPAAAAAESPAGGEAAKKIEKVYVYANLGNLGVTADVSKPEAIEEVRQAIIDKTGIEVNAIIPPKGSEEDKLNILLASNEKLDIFKGSMALHQSNGAVMPLNDLLDQYGADSKKLWPADWTGGWEALSTNDGKIWGLPEIPPMSGTAVFLREDWMKQLNLPMPTTMDELENVFKTFKEKDPAGNGQTIALMTSYADLNNSLAAGFMDVGYGKWVDADGKVQLPVVHPGYKEFVAKMADWFKKGYIYKESFSMKWEQQIELIKQNRVAGAALWNSAPLGNQSVLQETVPEANYIVADQLQGPKGNTMTMNGNFTSGYMISKNAQNPEGAMKYMNWLQSDLENYMLAFFGIEGKHWKWVDKENKVYEKLNKDYVGELVTAGSFAYTVQFRDVAPSGAPLFSFYKDYLTNPKYSKKIGLFDVEHKFDAKVIAEKVPMLGDITRMIEEQTIKFIMGARPMSEYDSFLQELNKAGMDRWVEVYTEEYNKIKSAK</sequence>
<gene>
    <name evidence="2" type="ORF">J2Z66_006795</name>
</gene>
<dbReference type="InterPro" id="IPR050490">
    <property type="entry name" value="Bact_solute-bd_prot1"/>
</dbReference>
<dbReference type="PROSITE" id="PS51257">
    <property type="entry name" value="PROKAR_LIPOPROTEIN"/>
    <property type="match status" value="1"/>
</dbReference>
<evidence type="ECO:0000313" key="2">
    <source>
        <dbReference type="EMBL" id="MBP1995153.1"/>
    </source>
</evidence>
<protein>
    <submittedName>
        <fullName evidence="2">ABC-type glycerol-3-phosphate transport system substrate-binding protein</fullName>
    </submittedName>
</protein>
<reference evidence="2 3" key="1">
    <citation type="submission" date="2021-03" db="EMBL/GenBank/DDBJ databases">
        <title>Genomic Encyclopedia of Type Strains, Phase IV (KMG-IV): sequencing the most valuable type-strain genomes for metagenomic binning, comparative biology and taxonomic classification.</title>
        <authorList>
            <person name="Goeker M."/>
        </authorList>
    </citation>
    <scope>NUCLEOTIDE SEQUENCE [LARGE SCALE GENOMIC DNA]</scope>
    <source>
        <strain evidence="2 3">DSM 26048</strain>
    </source>
</reference>
<keyword evidence="3" id="KW-1185">Reference proteome</keyword>
<dbReference type="SUPFAM" id="SSF53850">
    <property type="entry name" value="Periplasmic binding protein-like II"/>
    <property type="match status" value="1"/>
</dbReference>
<feature type="signal peptide" evidence="1">
    <location>
        <begin position="1"/>
        <end position="19"/>
    </location>
</feature>
<feature type="chain" id="PRO_5047053518" evidence="1">
    <location>
        <begin position="20"/>
        <end position="523"/>
    </location>
</feature>
<organism evidence="2 3">
    <name type="scientific">Paenibacillus eucommiae</name>
    <dbReference type="NCBI Taxonomy" id="1355755"/>
    <lineage>
        <taxon>Bacteria</taxon>
        <taxon>Bacillati</taxon>
        <taxon>Bacillota</taxon>
        <taxon>Bacilli</taxon>
        <taxon>Bacillales</taxon>
        <taxon>Paenibacillaceae</taxon>
        <taxon>Paenibacillus</taxon>
    </lineage>
</organism>
<evidence type="ECO:0000313" key="3">
    <source>
        <dbReference type="Proteomes" id="UP001519287"/>
    </source>
</evidence>
<dbReference type="Gene3D" id="3.40.190.10">
    <property type="entry name" value="Periplasmic binding protein-like II"/>
    <property type="match status" value="2"/>
</dbReference>
<dbReference type="InterPro" id="IPR006059">
    <property type="entry name" value="SBP"/>
</dbReference>